<dbReference type="InterPro" id="IPR010730">
    <property type="entry name" value="HET"/>
</dbReference>
<dbReference type="Proteomes" id="UP000006039">
    <property type="component" value="Unassembled WGS sequence"/>
</dbReference>
<dbReference type="OrthoDB" id="3789824at2759"/>
<dbReference type="Pfam" id="PF06985">
    <property type="entry name" value="HET"/>
    <property type="match status" value="1"/>
</dbReference>
<reference evidence="3" key="5">
    <citation type="submission" date="2018-04" db="UniProtKB">
        <authorList>
            <consortium name="EnsemblFungi"/>
        </authorList>
    </citation>
    <scope>IDENTIFICATION</scope>
    <source>
        <strain evidence="3">R3-111a-1</strain>
    </source>
</reference>
<dbReference type="GeneID" id="20347398"/>
<dbReference type="RefSeq" id="XP_009223026.1">
    <property type="nucleotide sequence ID" value="XM_009224762.1"/>
</dbReference>
<reference evidence="3" key="4">
    <citation type="journal article" date="2015" name="G3 (Bethesda)">
        <title>Genome sequences of three phytopathogenic species of the Magnaporthaceae family of fungi.</title>
        <authorList>
            <person name="Okagaki L.H."/>
            <person name="Nunes C.C."/>
            <person name="Sailsbery J."/>
            <person name="Clay B."/>
            <person name="Brown D."/>
            <person name="John T."/>
            <person name="Oh Y."/>
            <person name="Young N."/>
            <person name="Fitzgerald M."/>
            <person name="Haas B.J."/>
            <person name="Zeng Q."/>
            <person name="Young S."/>
            <person name="Adiconis X."/>
            <person name="Fan L."/>
            <person name="Levin J.Z."/>
            <person name="Mitchell T.K."/>
            <person name="Okubara P.A."/>
            <person name="Farman M.L."/>
            <person name="Kohn L.M."/>
            <person name="Birren B."/>
            <person name="Ma L.-J."/>
            <person name="Dean R.A."/>
        </authorList>
    </citation>
    <scope>NUCLEOTIDE SEQUENCE</scope>
    <source>
        <strain evidence="3">R3-111a-1</strain>
    </source>
</reference>
<dbReference type="AlphaFoldDB" id="J3P093"/>
<keyword evidence="4" id="KW-1185">Reference proteome</keyword>
<sequence length="247" mass="27772">MEATLKVKASLDKHKQNVPYGSLPPIIQDSITAARGLGFAYLWVDSLCVIQDDAGDWEAEASKMGTIYPNASLTMSTLTSKDSSERLFSPWAHRQLSPVLFLVAVRGWALQEQLLSQRVLWFGPGCVYWGCRTLFATEKAPNKEFMGRDKPVEIEFAHSKRVTLPQPLGSDVIHTREDLYKEWEDLVAQYTQRTLLFESDRIPAIFSLAKAIEPRIGHEFIIVNKTAQPSSASGFAVIVIVFFTQQH</sequence>
<reference evidence="2" key="3">
    <citation type="submission" date="2010-09" db="EMBL/GenBank/DDBJ databases">
        <title>Annotation of Gaeumannomyces graminis var. tritici R3-111a-1.</title>
        <authorList>
            <consortium name="The Broad Institute Genome Sequencing Platform"/>
            <person name="Ma L.-J."/>
            <person name="Dead R."/>
            <person name="Young S.K."/>
            <person name="Zeng Q."/>
            <person name="Gargeya S."/>
            <person name="Fitzgerald M."/>
            <person name="Haas B."/>
            <person name="Abouelleil A."/>
            <person name="Alvarado L."/>
            <person name="Arachchi H.M."/>
            <person name="Berlin A."/>
            <person name="Brown A."/>
            <person name="Chapman S.B."/>
            <person name="Chen Z."/>
            <person name="Dunbar C."/>
            <person name="Freedman E."/>
            <person name="Gearin G."/>
            <person name="Gellesch M."/>
            <person name="Goldberg J."/>
            <person name="Griggs A."/>
            <person name="Gujja S."/>
            <person name="Heiman D."/>
            <person name="Howarth C."/>
            <person name="Larson L."/>
            <person name="Lui A."/>
            <person name="MacDonald P.J.P."/>
            <person name="Mehta T."/>
            <person name="Montmayeur A."/>
            <person name="Murphy C."/>
            <person name="Neiman D."/>
            <person name="Pearson M."/>
            <person name="Priest M."/>
            <person name="Roberts A."/>
            <person name="Saif S."/>
            <person name="Shea T."/>
            <person name="Shenoy N."/>
            <person name="Sisk P."/>
            <person name="Stolte C."/>
            <person name="Sykes S."/>
            <person name="Yandava C."/>
            <person name="Wortman J."/>
            <person name="Nusbaum C."/>
            <person name="Birren B."/>
        </authorList>
    </citation>
    <scope>NUCLEOTIDE SEQUENCE</scope>
    <source>
        <strain evidence="2">R3-111a-1</strain>
    </source>
</reference>
<evidence type="ECO:0000259" key="1">
    <source>
        <dbReference type="Pfam" id="PF06985"/>
    </source>
</evidence>
<dbReference type="VEuPathDB" id="FungiDB:GGTG_06940"/>
<dbReference type="EnsemblFungi" id="EJT77026">
    <property type="protein sequence ID" value="EJT77026"/>
    <property type="gene ID" value="GGTG_06940"/>
</dbReference>
<dbReference type="HOGENOM" id="CLU_1124606_0_0_1"/>
<organism evidence="2">
    <name type="scientific">Gaeumannomyces tritici (strain R3-111a-1)</name>
    <name type="common">Wheat and barley take-all root rot fungus</name>
    <name type="synonym">Gaeumannomyces graminis var. tritici</name>
    <dbReference type="NCBI Taxonomy" id="644352"/>
    <lineage>
        <taxon>Eukaryota</taxon>
        <taxon>Fungi</taxon>
        <taxon>Dikarya</taxon>
        <taxon>Ascomycota</taxon>
        <taxon>Pezizomycotina</taxon>
        <taxon>Sordariomycetes</taxon>
        <taxon>Sordariomycetidae</taxon>
        <taxon>Magnaporthales</taxon>
        <taxon>Magnaporthaceae</taxon>
        <taxon>Gaeumannomyces</taxon>
    </lineage>
</organism>
<protein>
    <recommendedName>
        <fullName evidence="1">Heterokaryon incompatibility domain-containing protein</fullName>
    </recommendedName>
</protein>
<gene>
    <name evidence="3" type="primary">20347398</name>
    <name evidence="2" type="ORF">GGTG_06940</name>
</gene>
<dbReference type="PANTHER" id="PTHR33112">
    <property type="entry name" value="DOMAIN PROTEIN, PUTATIVE-RELATED"/>
    <property type="match status" value="1"/>
</dbReference>
<accession>J3P093</accession>
<evidence type="ECO:0000313" key="2">
    <source>
        <dbReference type="EMBL" id="EJT77026.1"/>
    </source>
</evidence>
<dbReference type="STRING" id="644352.J3P093"/>
<reference evidence="2" key="2">
    <citation type="submission" date="2010-07" db="EMBL/GenBank/DDBJ databases">
        <authorList>
            <consortium name="The Broad Institute Genome Sequencing Platform"/>
            <consortium name="Broad Institute Genome Sequencing Center for Infectious Disease"/>
            <person name="Ma L.-J."/>
            <person name="Dead R."/>
            <person name="Young S."/>
            <person name="Zeng Q."/>
            <person name="Koehrsen M."/>
            <person name="Alvarado L."/>
            <person name="Berlin A."/>
            <person name="Chapman S.B."/>
            <person name="Chen Z."/>
            <person name="Freedman E."/>
            <person name="Gellesch M."/>
            <person name="Goldberg J."/>
            <person name="Griggs A."/>
            <person name="Gujja S."/>
            <person name="Heilman E.R."/>
            <person name="Heiman D."/>
            <person name="Hepburn T."/>
            <person name="Howarth C."/>
            <person name="Jen D."/>
            <person name="Larson L."/>
            <person name="Mehta T."/>
            <person name="Neiman D."/>
            <person name="Pearson M."/>
            <person name="Roberts A."/>
            <person name="Saif S."/>
            <person name="Shea T."/>
            <person name="Shenoy N."/>
            <person name="Sisk P."/>
            <person name="Stolte C."/>
            <person name="Sykes S."/>
            <person name="Walk T."/>
            <person name="White J."/>
            <person name="Yandava C."/>
            <person name="Haas B."/>
            <person name="Nusbaum C."/>
            <person name="Birren B."/>
        </authorList>
    </citation>
    <scope>NUCLEOTIDE SEQUENCE</scope>
    <source>
        <strain evidence="2">R3-111a-1</strain>
    </source>
</reference>
<name>J3P093_GAET3</name>
<evidence type="ECO:0000313" key="3">
    <source>
        <dbReference type="EnsemblFungi" id="EJT77026"/>
    </source>
</evidence>
<proteinExistence type="predicted"/>
<feature type="domain" description="Heterokaryon incompatibility" evidence="1">
    <location>
        <begin position="13"/>
        <end position="89"/>
    </location>
</feature>
<evidence type="ECO:0000313" key="4">
    <source>
        <dbReference type="Proteomes" id="UP000006039"/>
    </source>
</evidence>
<reference evidence="4" key="1">
    <citation type="submission" date="2010-07" db="EMBL/GenBank/DDBJ databases">
        <title>The genome sequence of Gaeumannomyces graminis var. tritici strain R3-111a-1.</title>
        <authorList>
            <consortium name="The Broad Institute Genome Sequencing Platform"/>
            <person name="Ma L.-J."/>
            <person name="Dead R."/>
            <person name="Young S."/>
            <person name="Zeng Q."/>
            <person name="Koehrsen M."/>
            <person name="Alvarado L."/>
            <person name="Berlin A."/>
            <person name="Chapman S.B."/>
            <person name="Chen Z."/>
            <person name="Freedman E."/>
            <person name="Gellesch M."/>
            <person name="Goldberg J."/>
            <person name="Griggs A."/>
            <person name="Gujja S."/>
            <person name="Heilman E.R."/>
            <person name="Heiman D."/>
            <person name="Hepburn T."/>
            <person name="Howarth C."/>
            <person name="Jen D."/>
            <person name="Larson L."/>
            <person name="Mehta T."/>
            <person name="Neiman D."/>
            <person name="Pearson M."/>
            <person name="Roberts A."/>
            <person name="Saif S."/>
            <person name="Shea T."/>
            <person name="Shenoy N."/>
            <person name="Sisk P."/>
            <person name="Stolte C."/>
            <person name="Sykes S."/>
            <person name="Walk T."/>
            <person name="White J."/>
            <person name="Yandava C."/>
            <person name="Haas B."/>
            <person name="Nusbaum C."/>
            <person name="Birren B."/>
        </authorList>
    </citation>
    <scope>NUCLEOTIDE SEQUENCE [LARGE SCALE GENOMIC DNA]</scope>
    <source>
        <strain evidence="4">R3-111a-1</strain>
    </source>
</reference>
<dbReference type="EMBL" id="GL385397">
    <property type="protein sequence ID" value="EJT77026.1"/>
    <property type="molecule type" value="Genomic_DNA"/>
</dbReference>
<dbReference type="PANTHER" id="PTHR33112:SF16">
    <property type="entry name" value="HETEROKARYON INCOMPATIBILITY DOMAIN-CONTAINING PROTEIN"/>
    <property type="match status" value="1"/>
</dbReference>